<dbReference type="AlphaFoldDB" id="A0A951PIB0"/>
<dbReference type="PANTHER" id="PTHR30298">
    <property type="entry name" value="H REPEAT-ASSOCIATED PREDICTED TRANSPOSASE"/>
    <property type="match status" value="1"/>
</dbReference>
<comment type="caution">
    <text evidence="1">The sequence shown here is derived from an EMBL/GenBank/DDBJ whole genome shotgun (WGS) entry which is preliminary data.</text>
</comment>
<dbReference type="Proteomes" id="UP000753908">
    <property type="component" value="Unassembled WGS sequence"/>
</dbReference>
<dbReference type="NCBIfam" id="NF033564">
    <property type="entry name" value="transpos_ISAs1"/>
    <property type="match status" value="1"/>
</dbReference>
<gene>
    <name evidence="1" type="ORF">KME25_01265</name>
</gene>
<evidence type="ECO:0000313" key="2">
    <source>
        <dbReference type="Proteomes" id="UP000753908"/>
    </source>
</evidence>
<dbReference type="InterPro" id="IPR051698">
    <property type="entry name" value="Transposase_11-like"/>
</dbReference>
<name>A0A951PIB0_9CYAN</name>
<reference evidence="1" key="2">
    <citation type="journal article" date="2022" name="Microbiol. Resour. Announc.">
        <title>Metagenome Sequencing to Explore Phylogenomics of Terrestrial Cyanobacteria.</title>
        <authorList>
            <person name="Ward R.D."/>
            <person name="Stajich J.E."/>
            <person name="Johansen J.R."/>
            <person name="Huntemann M."/>
            <person name="Clum A."/>
            <person name="Foster B."/>
            <person name="Foster B."/>
            <person name="Roux S."/>
            <person name="Palaniappan K."/>
            <person name="Varghese N."/>
            <person name="Mukherjee S."/>
            <person name="Reddy T.B.K."/>
            <person name="Daum C."/>
            <person name="Copeland A."/>
            <person name="Chen I.A."/>
            <person name="Ivanova N.N."/>
            <person name="Kyrpides N.C."/>
            <person name="Shapiro N."/>
            <person name="Eloe-Fadrosh E.A."/>
            <person name="Pietrasiak N."/>
        </authorList>
    </citation>
    <scope>NUCLEOTIDE SEQUENCE</scope>
    <source>
        <strain evidence="1">CPER-KK1</strain>
    </source>
</reference>
<accession>A0A951PIB0</accession>
<reference evidence="1" key="1">
    <citation type="submission" date="2021-05" db="EMBL/GenBank/DDBJ databases">
        <authorList>
            <person name="Pietrasiak N."/>
            <person name="Ward R."/>
            <person name="Stajich J.E."/>
            <person name="Kurbessoian T."/>
        </authorList>
    </citation>
    <scope>NUCLEOTIDE SEQUENCE</scope>
    <source>
        <strain evidence="1">CPER-KK1</strain>
    </source>
</reference>
<evidence type="ECO:0000313" key="1">
    <source>
        <dbReference type="EMBL" id="MBW4543068.1"/>
    </source>
</evidence>
<sequence length="51" mass="6083">MRYYLTSLEVDAQVLAHAVRTHWGVENSVHWTIDVTFKEDASRLRRKLGYY</sequence>
<organism evidence="1 2">
    <name type="scientific">Symplocastrum torsivum CPER-KK1</name>
    <dbReference type="NCBI Taxonomy" id="450513"/>
    <lineage>
        <taxon>Bacteria</taxon>
        <taxon>Bacillati</taxon>
        <taxon>Cyanobacteriota</taxon>
        <taxon>Cyanophyceae</taxon>
        <taxon>Oscillatoriophycideae</taxon>
        <taxon>Oscillatoriales</taxon>
        <taxon>Microcoleaceae</taxon>
        <taxon>Symplocastrum</taxon>
    </lineage>
</organism>
<dbReference type="EMBL" id="JAHHIF010000001">
    <property type="protein sequence ID" value="MBW4543068.1"/>
    <property type="molecule type" value="Genomic_DNA"/>
</dbReference>
<dbReference type="InterPro" id="IPR047647">
    <property type="entry name" value="ISAs1_transpos"/>
</dbReference>
<dbReference type="PANTHER" id="PTHR30298:SF0">
    <property type="entry name" value="PROTEIN YBFL-RELATED"/>
    <property type="match status" value="1"/>
</dbReference>
<proteinExistence type="predicted"/>
<protein>
    <submittedName>
        <fullName evidence="1">ISAs1 family transposase</fullName>
    </submittedName>
</protein>